<evidence type="ECO:0000256" key="7">
    <source>
        <dbReference type="ARBA" id="ARBA00025634"/>
    </source>
</evidence>
<dbReference type="AlphaFoldDB" id="A0A316X9L2"/>
<evidence type="ECO:0000256" key="8">
    <source>
        <dbReference type="ARBA" id="ARBA00047683"/>
    </source>
</evidence>
<keyword evidence="6" id="KW-0456">Lyase</keyword>
<dbReference type="Pfam" id="PF00425">
    <property type="entry name" value="Chorismate_bind"/>
    <property type="match status" value="1"/>
</dbReference>
<dbReference type="Proteomes" id="UP000236594">
    <property type="component" value="Unassembled WGS sequence"/>
</dbReference>
<reference evidence="11 12" key="1">
    <citation type="submission" date="2018-04" db="EMBL/GenBank/DDBJ databases">
        <title>Draft Genome Sequence of Phosphate-Solubilizing Chryseobacterium sp. ISE14 that is a Biocontrol and Plant Growth-Promoting Rhizobacterium Isolated from Cucumber.</title>
        <authorList>
            <person name="Jeong J.-J."/>
            <person name="Sang M.K."/>
            <person name="Choi I.-G."/>
            <person name="Kim K.D."/>
        </authorList>
    </citation>
    <scope>NUCLEOTIDE SEQUENCE [LARGE SCALE GENOMIC DNA]</scope>
    <source>
        <strain evidence="11 12">ISE14</strain>
    </source>
</reference>
<feature type="domain" description="Anthranilate synthase component I N-terminal" evidence="10">
    <location>
        <begin position="25"/>
        <end position="163"/>
    </location>
</feature>
<dbReference type="RefSeq" id="WP_103248141.1">
    <property type="nucleotide sequence ID" value="NZ_PPED02000002.1"/>
</dbReference>
<evidence type="ECO:0000256" key="2">
    <source>
        <dbReference type="ARBA" id="ARBA00011575"/>
    </source>
</evidence>
<evidence type="ECO:0000256" key="4">
    <source>
        <dbReference type="ARBA" id="ARBA00022723"/>
    </source>
</evidence>
<dbReference type="GO" id="GO:0004049">
    <property type="term" value="F:anthranilate synthase activity"/>
    <property type="evidence" value="ECO:0007669"/>
    <property type="project" value="UniProtKB-EC"/>
</dbReference>
<dbReference type="SUPFAM" id="SSF56322">
    <property type="entry name" value="ADC synthase"/>
    <property type="match status" value="1"/>
</dbReference>
<evidence type="ECO:0000313" key="12">
    <source>
        <dbReference type="Proteomes" id="UP000236594"/>
    </source>
</evidence>
<proteinExistence type="predicted"/>
<keyword evidence="5" id="KW-0460">Magnesium</keyword>
<feature type="domain" description="Chorismate-utilising enzyme C-terminal" evidence="9">
    <location>
        <begin position="205"/>
        <end position="455"/>
    </location>
</feature>
<evidence type="ECO:0000313" key="11">
    <source>
        <dbReference type="EMBL" id="PWN70224.1"/>
    </source>
</evidence>
<evidence type="ECO:0000256" key="5">
    <source>
        <dbReference type="ARBA" id="ARBA00022842"/>
    </source>
</evidence>
<gene>
    <name evidence="11" type="ORF">C1631_009560</name>
</gene>
<dbReference type="PANTHER" id="PTHR11236">
    <property type="entry name" value="AMINOBENZOATE/ANTHRANILATE SYNTHASE"/>
    <property type="match status" value="1"/>
</dbReference>
<evidence type="ECO:0000259" key="9">
    <source>
        <dbReference type="Pfam" id="PF00425"/>
    </source>
</evidence>
<comment type="cofactor">
    <cofactor evidence="1">
        <name>Mg(2+)</name>
        <dbReference type="ChEBI" id="CHEBI:18420"/>
    </cofactor>
</comment>
<comment type="caution">
    <text evidence="11">The sequence shown here is derived from an EMBL/GenBank/DDBJ whole genome shotgun (WGS) entry which is preliminary data.</text>
</comment>
<evidence type="ECO:0000256" key="1">
    <source>
        <dbReference type="ARBA" id="ARBA00001946"/>
    </source>
</evidence>
<dbReference type="PANTHER" id="PTHR11236:SF48">
    <property type="entry name" value="ISOCHORISMATE SYNTHASE MENF"/>
    <property type="match status" value="1"/>
</dbReference>
<dbReference type="InterPro" id="IPR019999">
    <property type="entry name" value="Anth_synth_I-like"/>
</dbReference>
<dbReference type="InterPro" id="IPR006805">
    <property type="entry name" value="Anth_synth_I_N"/>
</dbReference>
<sequence length="479" mass="55740">MNEATISSAHTHIALENFFHIEHFYDFLRKKKLNSIWFEVSEAVSTDHQKLIFIGVDPIASLKVENDNELSYLIGEQEKKIKTIHNNQVWQYVEEWYNTIVPVKNFHPYNGLLGFSSYDSIQLVENIRLQKYHQEQRDSNVPLFKFSLYRYIYVFNEALSTVTLINNFSEQEDEINMMKSWLEDVHNQNINDFSIADHEEKDCNDEEFLEKVKQAQHHCQIGDVFQLVVSRKFSRKFSGDPWTFFIELKKNNAQYYFFLDEDLYIITGASPETHFSSSKGVGIVKPIAGTYKKTMNAEEDTLLEKKLLEDPKENAEHNMLIDLARNDLSKYAKNVHISKLKIIEHYNNVIHLVSQVQGDMDTSHNAIRLIKEFLPAGTLCGAPKYRAIELIDEIENSYRSYYGGLLGWISFNSDINTCILIRSALFENNTMIYRAGAGVVISSDPQKELEEVNNKITLIVNTLKKFNRQSEYYEEHSNC</sequence>
<organism evidence="11 12">
    <name type="scientific">Chryseobacterium phosphatilyticum</name>
    <dbReference type="NCBI Taxonomy" id="475075"/>
    <lineage>
        <taxon>Bacteria</taxon>
        <taxon>Pseudomonadati</taxon>
        <taxon>Bacteroidota</taxon>
        <taxon>Flavobacteriia</taxon>
        <taxon>Flavobacteriales</taxon>
        <taxon>Weeksellaceae</taxon>
        <taxon>Chryseobacterium group</taxon>
        <taxon>Chryseobacterium</taxon>
    </lineage>
</organism>
<dbReference type="InterPro" id="IPR015890">
    <property type="entry name" value="Chorismate_C"/>
</dbReference>
<dbReference type="Gene3D" id="3.60.120.10">
    <property type="entry name" value="Anthranilate synthase"/>
    <property type="match status" value="1"/>
</dbReference>
<dbReference type="OrthoDB" id="1216744at2"/>
<dbReference type="EMBL" id="PPED02000002">
    <property type="protein sequence ID" value="PWN70224.1"/>
    <property type="molecule type" value="Genomic_DNA"/>
</dbReference>
<dbReference type="GO" id="GO:0000162">
    <property type="term" value="P:L-tryptophan biosynthetic process"/>
    <property type="evidence" value="ECO:0007669"/>
    <property type="project" value="TreeGrafter"/>
</dbReference>
<dbReference type="PRINTS" id="PR00095">
    <property type="entry name" value="ANTSNTHASEI"/>
</dbReference>
<keyword evidence="12" id="KW-1185">Reference proteome</keyword>
<dbReference type="InterPro" id="IPR005801">
    <property type="entry name" value="ADC_synthase"/>
</dbReference>
<keyword evidence="4" id="KW-0479">Metal-binding</keyword>
<comment type="catalytic activity">
    <reaction evidence="8">
        <text>chorismate + L-glutamine = anthranilate + pyruvate + L-glutamate + H(+)</text>
        <dbReference type="Rhea" id="RHEA:21732"/>
        <dbReference type="ChEBI" id="CHEBI:15361"/>
        <dbReference type="ChEBI" id="CHEBI:15378"/>
        <dbReference type="ChEBI" id="CHEBI:16567"/>
        <dbReference type="ChEBI" id="CHEBI:29748"/>
        <dbReference type="ChEBI" id="CHEBI:29985"/>
        <dbReference type="ChEBI" id="CHEBI:58359"/>
        <dbReference type="EC" id="4.1.3.27"/>
    </reaction>
</comment>
<name>A0A316X9L2_9FLAO</name>
<dbReference type="GO" id="GO:0046872">
    <property type="term" value="F:metal ion binding"/>
    <property type="evidence" value="ECO:0007669"/>
    <property type="project" value="UniProtKB-KW"/>
</dbReference>
<protein>
    <recommendedName>
        <fullName evidence="3">Anthranilate synthase component 1</fullName>
    </recommendedName>
</protein>
<evidence type="ECO:0000256" key="6">
    <source>
        <dbReference type="ARBA" id="ARBA00023239"/>
    </source>
</evidence>
<accession>A0A316X9L2</accession>
<comment type="function">
    <text evidence="7">Part of a heterotetrameric complex that catalyzes the two-step biosynthesis of anthranilate, an intermediate in the biosynthesis of L-tryptophan. In the first step, the glutamine-binding beta subunit (TrpG) of anthranilate synthase (AS) provides the glutamine amidotransferase activity which generates ammonia as a substrate that, along with chorismate, is used in the second step, catalyzed by the large alpha subunit of AS (TrpE) to produce anthranilate. In the absence of TrpG, TrpE can synthesize anthranilate directly from chorismate and high concentrations of ammonia.</text>
</comment>
<dbReference type="Pfam" id="PF04715">
    <property type="entry name" value="Anth_synt_I_N"/>
    <property type="match status" value="1"/>
</dbReference>
<evidence type="ECO:0000256" key="3">
    <source>
        <dbReference type="ARBA" id="ARBA00020653"/>
    </source>
</evidence>
<evidence type="ECO:0000259" key="10">
    <source>
        <dbReference type="Pfam" id="PF04715"/>
    </source>
</evidence>
<comment type="subunit">
    <text evidence="2">Heterotetramer consisting of two non-identical subunits: a beta subunit (TrpG) and a large alpha subunit (TrpE).</text>
</comment>